<dbReference type="PANTHER" id="PTHR34448">
    <property type="entry name" value="AMINOPEPTIDASE"/>
    <property type="match status" value="1"/>
</dbReference>
<sequence length="428" mass="47874">MADYTLSAQQDRYAHLLVRTGLNLQPGQSLRIGAEVAHRDFVQRVVAAAYQAGARYVHVDWQEPLTAKARYLHSAPENLEYLPDYEIARHRQMVEEGWPRLSLVGNEFPDIFDDVDPTRMRQVAAARSRHLKFYMQAVMANRMQWCVAAVPTPAWATRVFPNQPAEEAMERLWTTIFRTCRLDREDPVAAWRQHDQQLKQVVTFLAARQVQALHFVDSTPGPDGKPRTDLTVGLTDRPQWLAASAVTPSGVTFFPNMPTEELFTTPHNGRTHGWVRTSKPTFPFDREVANAYFRFEEGEVVEFHAETGQDVLAQFFQIPGTRRLGEVALVDVRSPVSQADVLFYEILFDENAACHIAFGEAYPGGVQGGDGLAPEELEALGVNKADAHLDVMIGTPTMRVEGLCADGSRVTIMDAGQFVPEILGKAQG</sequence>
<dbReference type="GO" id="GO:0004177">
    <property type="term" value="F:aminopeptidase activity"/>
    <property type="evidence" value="ECO:0007669"/>
    <property type="project" value="UniProtKB-KW"/>
</dbReference>
<reference evidence="10 11" key="1">
    <citation type="submission" date="2019-06" db="EMBL/GenBank/DDBJ databases">
        <title>Genome sequence of Litorilinea aerophila BAA-2444.</title>
        <authorList>
            <person name="Maclea K.S."/>
            <person name="Maurais E.G."/>
            <person name="Iannazzi L.C."/>
        </authorList>
    </citation>
    <scope>NUCLEOTIDE SEQUENCE [LARGE SCALE GENOMIC DNA]</scope>
    <source>
        <strain evidence="10 11">ATCC BAA-2444</strain>
    </source>
</reference>
<proteinExistence type="inferred from homology"/>
<comment type="cofactor">
    <cofactor evidence="2">
        <name>Mg(2+)</name>
        <dbReference type="ChEBI" id="CHEBI:18420"/>
    </cofactor>
</comment>
<comment type="caution">
    <text evidence="10">The sequence shown here is derived from an EMBL/GenBank/DDBJ whole genome shotgun (WGS) entry which is preliminary data.</text>
</comment>
<organism evidence="10 11">
    <name type="scientific">Litorilinea aerophila</name>
    <dbReference type="NCBI Taxonomy" id="1204385"/>
    <lineage>
        <taxon>Bacteria</taxon>
        <taxon>Bacillati</taxon>
        <taxon>Chloroflexota</taxon>
        <taxon>Caldilineae</taxon>
        <taxon>Caldilineales</taxon>
        <taxon>Caldilineaceae</taxon>
        <taxon>Litorilinea</taxon>
    </lineage>
</organism>
<evidence type="ECO:0000256" key="5">
    <source>
        <dbReference type="ARBA" id="ARBA00022438"/>
    </source>
</evidence>
<evidence type="ECO:0000256" key="3">
    <source>
        <dbReference type="ARBA" id="ARBA00001947"/>
    </source>
</evidence>
<dbReference type="GO" id="GO:0008237">
    <property type="term" value="F:metallopeptidase activity"/>
    <property type="evidence" value="ECO:0007669"/>
    <property type="project" value="UniProtKB-KW"/>
</dbReference>
<name>A0A540V9M2_9CHLR</name>
<dbReference type="InterPro" id="IPR000787">
    <property type="entry name" value="Peptidase_M29"/>
</dbReference>
<comment type="similarity">
    <text evidence="4">Belongs to the peptidase M29 family.</text>
</comment>
<gene>
    <name evidence="10" type="ORF">FKZ61_21265</name>
</gene>
<dbReference type="EMBL" id="VIGC01000039">
    <property type="protein sequence ID" value="TQE93480.1"/>
    <property type="molecule type" value="Genomic_DNA"/>
</dbReference>
<dbReference type="InParanoid" id="A0A540V9M2"/>
<dbReference type="Gene3D" id="3.40.1830.10">
    <property type="entry name" value="Thermophilic metalloprotease (M29)"/>
    <property type="match status" value="1"/>
</dbReference>
<keyword evidence="5 10" id="KW-0031">Aminopeptidase</keyword>
<evidence type="ECO:0000256" key="4">
    <source>
        <dbReference type="ARBA" id="ARBA00008236"/>
    </source>
</evidence>
<evidence type="ECO:0000256" key="2">
    <source>
        <dbReference type="ARBA" id="ARBA00001946"/>
    </source>
</evidence>
<dbReference type="PANTHER" id="PTHR34448:SF3">
    <property type="entry name" value="AMINOPEPTIDASE AMPS"/>
    <property type="match status" value="1"/>
</dbReference>
<evidence type="ECO:0000256" key="7">
    <source>
        <dbReference type="ARBA" id="ARBA00022723"/>
    </source>
</evidence>
<dbReference type="OrthoDB" id="9803993at2"/>
<protein>
    <submittedName>
        <fullName evidence="10">Aminopeptidase</fullName>
    </submittedName>
</protein>
<keyword evidence="6" id="KW-0645">Protease</keyword>
<evidence type="ECO:0000256" key="6">
    <source>
        <dbReference type="ARBA" id="ARBA00022670"/>
    </source>
</evidence>
<dbReference type="GO" id="GO:0046872">
    <property type="term" value="F:metal ion binding"/>
    <property type="evidence" value="ECO:0007669"/>
    <property type="project" value="UniProtKB-KW"/>
</dbReference>
<comment type="cofactor">
    <cofactor evidence="1">
        <name>Co(2+)</name>
        <dbReference type="ChEBI" id="CHEBI:48828"/>
    </cofactor>
</comment>
<evidence type="ECO:0000256" key="8">
    <source>
        <dbReference type="ARBA" id="ARBA00022801"/>
    </source>
</evidence>
<dbReference type="Proteomes" id="UP000317371">
    <property type="component" value="Unassembled WGS sequence"/>
</dbReference>
<keyword evidence="8" id="KW-0378">Hydrolase</keyword>
<evidence type="ECO:0000256" key="1">
    <source>
        <dbReference type="ARBA" id="ARBA00001941"/>
    </source>
</evidence>
<dbReference type="GO" id="GO:0006508">
    <property type="term" value="P:proteolysis"/>
    <property type="evidence" value="ECO:0007669"/>
    <property type="project" value="UniProtKB-KW"/>
</dbReference>
<keyword evidence="7" id="KW-0479">Metal-binding</keyword>
<dbReference type="InterPro" id="IPR052170">
    <property type="entry name" value="M29_Exopeptidase"/>
</dbReference>
<accession>A0A540V9M2</accession>
<comment type="cofactor">
    <cofactor evidence="3">
        <name>Zn(2+)</name>
        <dbReference type="ChEBI" id="CHEBI:29105"/>
    </cofactor>
</comment>
<dbReference type="InterPro" id="IPR035097">
    <property type="entry name" value="M29_N-terminal"/>
</dbReference>
<evidence type="ECO:0000313" key="10">
    <source>
        <dbReference type="EMBL" id="TQE93480.1"/>
    </source>
</evidence>
<dbReference type="FunCoup" id="A0A540V9M2">
    <property type="interactions" value="2"/>
</dbReference>
<dbReference type="PRINTS" id="PR00919">
    <property type="entry name" value="THERMOPTASE"/>
</dbReference>
<evidence type="ECO:0000256" key="9">
    <source>
        <dbReference type="ARBA" id="ARBA00023049"/>
    </source>
</evidence>
<dbReference type="AlphaFoldDB" id="A0A540V9M2"/>
<dbReference type="RefSeq" id="WP_141612182.1">
    <property type="nucleotide sequence ID" value="NZ_VIGC02000039.1"/>
</dbReference>
<evidence type="ECO:0000313" key="11">
    <source>
        <dbReference type="Proteomes" id="UP000317371"/>
    </source>
</evidence>
<keyword evidence="9" id="KW-0482">Metalloprotease</keyword>
<keyword evidence="11" id="KW-1185">Reference proteome</keyword>
<dbReference type="Pfam" id="PF02073">
    <property type="entry name" value="Peptidase_M29"/>
    <property type="match status" value="1"/>
</dbReference>
<dbReference type="SUPFAM" id="SSF144052">
    <property type="entry name" value="Thermophilic metalloprotease-like"/>
    <property type="match status" value="1"/>
</dbReference>